<evidence type="ECO:0000256" key="1">
    <source>
        <dbReference type="SAM" id="Phobius"/>
    </source>
</evidence>
<proteinExistence type="predicted"/>
<evidence type="ECO:0000313" key="3">
    <source>
        <dbReference type="Proteomes" id="UP000241639"/>
    </source>
</evidence>
<accession>A0A2T4ZDI1</accession>
<feature type="transmembrane region" description="Helical" evidence="1">
    <location>
        <begin position="45"/>
        <end position="64"/>
    </location>
</feature>
<gene>
    <name evidence="2" type="ORF">C8J48_2587</name>
</gene>
<feature type="transmembrane region" description="Helical" evidence="1">
    <location>
        <begin position="85"/>
        <end position="107"/>
    </location>
</feature>
<dbReference type="EMBL" id="PZZP01000001">
    <property type="protein sequence ID" value="PTM59949.1"/>
    <property type="molecule type" value="Genomic_DNA"/>
</dbReference>
<dbReference type="Proteomes" id="UP000241639">
    <property type="component" value="Unassembled WGS sequence"/>
</dbReference>
<reference evidence="2 3" key="1">
    <citation type="submission" date="2018-04" db="EMBL/GenBank/DDBJ databases">
        <title>Genomic Encyclopedia of Archaeal and Bacterial Type Strains, Phase II (KMG-II): from individual species to whole genera.</title>
        <authorList>
            <person name="Goeker M."/>
        </authorList>
    </citation>
    <scope>NUCLEOTIDE SEQUENCE [LARGE SCALE GENOMIC DNA]</scope>
    <source>
        <strain evidence="2 3">DSM 45169</strain>
    </source>
</reference>
<keyword evidence="1" id="KW-0472">Membrane</keyword>
<keyword evidence="1" id="KW-1133">Transmembrane helix</keyword>
<keyword evidence="3" id="KW-1185">Reference proteome</keyword>
<feature type="transmembrane region" description="Helical" evidence="1">
    <location>
        <begin position="119"/>
        <end position="141"/>
    </location>
</feature>
<dbReference type="RefSeq" id="WP_107727357.1">
    <property type="nucleotide sequence ID" value="NZ_PZZP01000001.1"/>
</dbReference>
<evidence type="ECO:0000313" key="2">
    <source>
        <dbReference type="EMBL" id="PTM59949.1"/>
    </source>
</evidence>
<sequence>MGNDQPRLTRLHASLILVLTLGIVILTIPVSILFLYFTSFHTWEYMFYPIAYAIIINTVGFVTVGRARNILATHASKNKYGRRSVHSTFLLQFAVGVLGGLVGILIGRRYFKKGRLFTISNGALLLVNLCMYGWLFSYAYLPEIQKEGSALQYEDRQYSIMREADVSREHLGKTIGVSNASKIYAIKGFSTTEWLATCVDANIAFCSVYRQQTEPIDVNNFSPNQMVIQERNGTEKQVNQKNLDRLIALFEQNPQVAKPKSEKIVRSAAVYLFSDQYPFRWKLAYIKTSNDDRYLTDNNKTIQLDDELLQILK</sequence>
<organism evidence="2 3">
    <name type="scientific">Desmospora activa DSM 45169</name>
    <dbReference type="NCBI Taxonomy" id="1121389"/>
    <lineage>
        <taxon>Bacteria</taxon>
        <taxon>Bacillati</taxon>
        <taxon>Bacillota</taxon>
        <taxon>Bacilli</taxon>
        <taxon>Bacillales</taxon>
        <taxon>Thermoactinomycetaceae</taxon>
        <taxon>Desmospora</taxon>
    </lineage>
</organism>
<keyword evidence="1" id="KW-0812">Transmembrane</keyword>
<comment type="caution">
    <text evidence="2">The sequence shown here is derived from an EMBL/GenBank/DDBJ whole genome shotgun (WGS) entry which is preliminary data.</text>
</comment>
<feature type="transmembrane region" description="Helical" evidence="1">
    <location>
        <begin position="12"/>
        <end position="39"/>
    </location>
</feature>
<name>A0A2T4ZDI1_9BACL</name>
<protein>
    <submittedName>
        <fullName evidence="2">Uncharacterized protein</fullName>
    </submittedName>
</protein>
<dbReference type="AlphaFoldDB" id="A0A2T4ZDI1"/>